<evidence type="ECO:0008006" key="5">
    <source>
        <dbReference type="Google" id="ProtNLM"/>
    </source>
</evidence>
<feature type="coiled-coil region" evidence="1">
    <location>
        <begin position="9"/>
        <end position="36"/>
    </location>
</feature>
<evidence type="ECO:0000256" key="2">
    <source>
        <dbReference type="SAM" id="MobiDB-lite"/>
    </source>
</evidence>
<dbReference type="Proteomes" id="UP000838821">
    <property type="component" value="Unassembled WGS sequence"/>
</dbReference>
<evidence type="ECO:0000256" key="1">
    <source>
        <dbReference type="SAM" id="Coils"/>
    </source>
</evidence>
<accession>A0ABM9BXQ9</accession>
<dbReference type="EMBL" id="CAKMMW010000002">
    <property type="protein sequence ID" value="CAH1195992.1"/>
    <property type="molecule type" value="Genomic_DNA"/>
</dbReference>
<dbReference type="Gene3D" id="1.20.5.170">
    <property type="match status" value="1"/>
</dbReference>
<comment type="caution">
    <text evidence="3">The sequence shown here is derived from an EMBL/GenBank/DDBJ whole genome shotgun (WGS) entry which is preliminary data.</text>
</comment>
<gene>
    <name evidence="3" type="ORF">PAECIP111891_00774</name>
</gene>
<reference evidence="3" key="1">
    <citation type="submission" date="2022-01" db="EMBL/GenBank/DDBJ databases">
        <authorList>
            <person name="Criscuolo A."/>
        </authorList>
    </citation>
    <scope>NUCLEOTIDE SEQUENCE</scope>
    <source>
        <strain evidence="3">CIP111891</strain>
    </source>
</reference>
<proteinExistence type="predicted"/>
<evidence type="ECO:0000313" key="4">
    <source>
        <dbReference type="Proteomes" id="UP000838821"/>
    </source>
</evidence>
<evidence type="ECO:0000313" key="3">
    <source>
        <dbReference type="EMBL" id="CAH1195992.1"/>
    </source>
</evidence>
<keyword evidence="1" id="KW-0175">Coiled coil</keyword>
<name>A0ABM9BXQ9_9BACL</name>
<dbReference type="RefSeq" id="WP_173109369.1">
    <property type="nucleotide sequence ID" value="NZ_CAKMMW010000002.1"/>
</dbReference>
<feature type="region of interest" description="Disordered" evidence="2">
    <location>
        <begin position="37"/>
        <end position="57"/>
    </location>
</feature>
<sequence>MGKWDHLDRDQMIAKVEALLSENERLKAEIARLRGVKPPASGSMESMSTKLKEALRE</sequence>
<protein>
    <recommendedName>
        <fullName evidence="5">Aspartyl-phosphate phosphatase Spo0E family protein</fullName>
    </recommendedName>
</protein>
<keyword evidence="4" id="KW-1185">Reference proteome</keyword>
<organism evidence="3 4">
    <name type="scientific">Paenibacillus allorhizoplanae</name>
    <dbReference type="NCBI Taxonomy" id="2905648"/>
    <lineage>
        <taxon>Bacteria</taxon>
        <taxon>Bacillati</taxon>
        <taxon>Bacillota</taxon>
        <taxon>Bacilli</taxon>
        <taxon>Bacillales</taxon>
        <taxon>Paenibacillaceae</taxon>
        <taxon>Paenibacillus</taxon>
    </lineage>
</organism>